<dbReference type="Pfam" id="PF22624">
    <property type="entry name" value="AASDHPPT_N"/>
    <property type="match status" value="1"/>
</dbReference>
<dbReference type="Proteomes" id="UP001494588">
    <property type="component" value="Unassembled WGS sequence"/>
</dbReference>
<evidence type="ECO:0000313" key="6">
    <source>
        <dbReference type="Proteomes" id="UP001494588"/>
    </source>
</evidence>
<proteinExistence type="inferred from homology"/>
<evidence type="ECO:0000259" key="3">
    <source>
        <dbReference type="Pfam" id="PF01648"/>
    </source>
</evidence>
<dbReference type="InterPro" id="IPR055066">
    <property type="entry name" value="AASDHPPT_N"/>
</dbReference>
<keyword evidence="6" id="KW-1185">Reference proteome</keyword>
<reference evidence="5 6" key="1">
    <citation type="submission" date="2024-01" db="EMBL/GenBank/DDBJ databases">
        <title>The diversity of rhizobia nodulating Mimosa spp. in eleven states of Brazil covering several biomes is determined by host plant, location, and edaphic factors.</title>
        <authorList>
            <person name="Rouws L."/>
            <person name="Barauna A."/>
            <person name="Beukes C."/>
            <person name="De Faria S.M."/>
            <person name="Gross E."/>
            <person name="Dos Reis Junior F.B."/>
            <person name="Simon M."/>
            <person name="Maluk M."/>
            <person name="Odee D.W."/>
            <person name="Kenicer G."/>
            <person name="Young J.P.W."/>
            <person name="Reis V.M."/>
            <person name="Zilli J."/>
            <person name="James E.K."/>
        </authorList>
    </citation>
    <scope>NUCLEOTIDE SEQUENCE [LARGE SCALE GENOMIC DNA]</scope>
    <source>
        <strain evidence="5 6">JPY77</strain>
    </source>
</reference>
<dbReference type="SUPFAM" id="SSF56214">
    <property type="entry name" value="4'-phosphopantetheinyl transferase"/>
    <property type="match status" value="2"/>
</dbReference>
<dbReference type="EMBL" id="JAZHGC010000001">
    <property type="protein sequence ID" value="MEM5284176.1"/>
    <property type="molecule type" value="Genomic_DNA"/>
</dbReference>
<protein>
    <submittedName>
        <fullName evidence="5">4'-phosphopantetheinyl transferase superfamily protein</fullName>
    </submittedName>
</protein>
<feature type="domain" description="4'-phosphopantetheinyl transferase N-terminal" evidence="4">
    <location>
        <begin position="34"/>
        <end position="113"/>
    </location>
</feature>
<dbReference type="InterPro" id="IPR008278">
    <property type="entry name" value="4-PPantetheinyl_Trfase_dom"/>
</dbReference>
<sequence length="231" mass="25410">MNSVDRFPLPHPGPHDIALWRVDFAFDQTLAAPAFDTLSVDERERAARFHRHHDAIRFASVRAALRALLSDATKIDAQDIRIAADEAGRPHMIDSPVSVDFNVSHSGAHGLIALSTRRRVGVDIETRVSDFDWQGIARATLTADETAWLQGRDAAQSQHAFFDAWVAKEALLKAAGVGISEHITQLTVLPARIDGFVPETQRPDAIRNLLAAWIHAPQGYAACIAWSQNDS</sequence>
<dbReference type="RefSeq" id="WP_201648564.1">
    <property type="nucleotide sequence ID" value="NZ_CAJHCS010000002.1"/>
</dbReference>
<keyword evidence="2 5" id="KW-0808">Transferase</keyword>
<dbReference type="InterPro" id="IPR037143">
    <property type="entry name" value="4-PPantetheinyl_Trfase_dom_sf"/>
</dbReference>
<dbReference type="Pfam" id="PF01648">
    <property type="entry name" value="ACPS"/>
    <property type="match status" value="1"/>
</dbReference>
<gene>
    <name evidence="5" type="ORF">V4C55_00595</name>
</gene>
<evidence type="ECO:0000256" key="2">
    <source>
        <dbReference type="ARBA" id="ARBA00022679"/>
    </source>
</evidence>
<evidence type="ECO:0000259" key="4">
    <source>
        <dbReference type="Pfam" id="PF22624"/>
    </source>
</evidence>
<organism evidence="5 6">
    <name type="scientific">Paraburkholderia sabiae</name>
    <dbReference type="NCBI Taxonomy" id="273251"/>
    <lineage>
        <taxon>Bacteria</taxon>
        <taxon>Pseudomonadati</taxon>
        <taxon>Pseudomonadota</taxon>
        <taxon>Betaproteobacteria</taxon>
        <taxon>Burkholderiales</taxon>
        <taxon>Burkholderiaceae</taxon>
        <taxon>Paraburkholderia</taxon>
    </lineage>
</organism>
<dbReference type="GO" id="GO:0016740">
    <property type="term" value="F:transferase activity"/>
    <property type="evidence" value="ECO:0007669"/>
    <property type="project" value="UniProtKB-KW"/>
</dbReference>
<comment type="similarity">
    <text evidence="1">Belongs to the P-Pant transferase superfamily. Gsp/Sfp/HetI/AcpT family.</text>
</comment>
<accession>A0ABU9Q437</accession>
<dbReference type="PANTHER" id="PTHR12215:SF10">
    <property type="entry name" value="L-AMINOADIPATE-SEMIALDEHYDE DEHYDROGENASE-PHOSPHOPANTETHEINYL TRANSFERASE"/>
    <property type="match status" value="1"/>
</dbReference>
<dbReference type="PANTHER" id="PTHR12215">
    <property type="entry name" value="PHOSPHOPANTETHEINE TRANSFERASE"/>
    <property type="match status" value="1"/>
</dbReference>
<evidence type="ECO:0000256" key="1">
    <source>
        <dbReference type="ARBA" id="ARBA00010990"/>
    </source>
</evidence>
<evidence type="ECO:0000313" key="5">
    <source>
        <dbReference type="EMBL" id="MEM5284176.1"/>
    </source>
</evidence>
<feature type="domain" description="4'-phosphopantetheinyl transferase" evidence="3">
    <location>
        <begin position="119"/>
        <end position="223"/>
    </location>
</feature>
<dbReference type="Gene3D" id="3.90.470.20">
    <property type="entry name" value="4'-phosphopantetheinyl transferase domain"/>
    <property type="match status" value="2"/>
</dbReference>
<name>A0ABU9Q437_9BURK</name>
<dbReference type="InterPro" id="IPR050559">
    <property type="entry name" value="P-Pant_transferase_sf"/>
</dbReference>
<comment type="caution">
    <text evidence="5">The sequence shown here is derived from an EMBL/GenBank/DDBJ whole genome shotgun (WGS) entry which is preliminary data.</text>
</comment>